<feature type="transmembrane region" description="Helical" evidence="8">
    <location>
        <begin position="352"/>
        <end position="374"/>
    </location>
</feature>
<keyword evidence="5 8" id="KW-1133">Transmembrane helix</keyword>
<dbReference type="RefSeq" id="WP_216815155.1">
    <property type="nucleotide sequence ID" value="NZ_JAELVF020000004.1"/>
</dbReference>
<sequence>MNGSPAEAPVPDTGGGRRARLVLISVIGLYLVSETALAPFLPQLFERLYGIDDPSATGVYLWVCRVVGLAALPLWGLAARRWPLHRLVLTGLCGAAVLDLSLGLAPSHAAFTALSAASVATNAALLLAYPAFIAEHARHHSRQRSSGLPEASEDGDGARLAGICAVVVVFHLSIVASTMAGAGVLALPDPRIGISAFALLDVVLAVLIHRSLGRLPATPEPDEAAPVAASSTTAAAPTAPAAGPGAPATAPAAGLRPGRRGWLLLLAQVALIGVAFDFAAALVRPFFTAYALDLESGATGAAVLFFLPSVAALAVLPFAARCRRLLGERLLPAGLLLTAAGLWWQYAADSVPGLVCGRLLFGVGLGLAQVAVELRMFRATGTAGPAFTVVQTVRSAGLIAAPLIAATAVARDLALPLAIAALALVVAGLLATVRPRAVRRPDASRPDADVFRADDARPAATAEDVNTPTDGGSSTAPSPSASAPPASAPPASAPPVPGGAPGASAEPAHVPVAVPLRAGRGLPEEKHQ</sequence>
<keyword evidence="10" id="KW-1185">Reference proteome</keyword>
<evidence type="ECO:0000256" key="1">
    <source>
        <dbReference type="ARBA" id="ARBA00004651"/>
    </source>
</evidence>
<feature type="transmembrane region" description="Helical" evidence="8">
    <location>
        <begin position="60"/>
        <end position="78"/>
    </location>
</feature>
<dbReference type="InterPro" id="IPR050171">
    <property type="entry name" value="MFS_Transporters"/>
</dbReference>
<dbReference type="GO" id="GO:0005886">
    <property type="term" value="C:plasma membrane"/>
    <property type="evidence" value="ECO:0007669"/>
    <property type="project" value="UniProtKB-SubCell"/>
</dbReference>
<feature type="transmembrane region" description="Helical" evidence="8">
    <location>
        <begin position="87"/>
        <end position="105"/>
    </location>
</feature>
<feature type="transmembrane region" description="Helical" evidence="8">
    <location>
        <begin position="413"/>
        <end position="433"/>
    </location>
</feature>
<evidence type="ECO:0000256" key="4">
    <source>
        <dbReference type="ARBA" id="ARBA00022692"/>
    </source>
</evidence>
<gene>
    <name evidence="9" type="ORF">JGS22_024565</name>
</gene>
<evidence type="ECO:0000313" key="10">
    <source>
        <dbReference type="Proteomes" id="UP000694501"/>
    </source>
</evidence>
<feature type="compositionally biased region" description="Pro residues" evidence="7">
    <location>
        <begin position="486"/>
        <end position="498"/>
    </location>
</feature>
<feature type="transmembrane region" description="Helical" evidence="8">
    <location>
        <begin position="262"/>
        <end position="287"/>
    </location>
</feature>
<dbReference type="EMBL" id="JAELVF020000004">
    <property type="protein sequence ID" value="MBU7600713.1"/>
    <property type="molecule type" value="Genomic_DNA"/>
</dbReference>
<feature type="region of interest" description="Disordered" evidence="7">
    <location>
        <begin position="219"/>
        <end position="251"/>
    </location>
</feature>
<organism evidence="9 10">
    <name type="scientific">Streptomyces tardus</name>
    <dbReference type="NCBI Taxonomy" id="2780544"/>
    <lineage>
        <taxon>Bacteria</taxon>
        <taxon>Bacillati</taxon>
        <taxon>Actinomycetota</taxon>
        <taxon>Actinomycetes</taxon>
        <taxon>Kitasatosporales</taxon>
        <taxon>Streptomycetaceae</taxon>
        <taxon>Streptomyces</taxon>
    </lineage>
</organism>
<feature type="compositionally biased region" description="Low complexity" evidence="7">
    <location>
        <begin position="471"/>
        <end position="485"/>
    </location>
</feature>
<proteinExistence type="predicted"/>
<feature type="transmembrane region" description="Helical" evidence="8">
    <location>
        <begin position="330"/>
        <end position="346"/>
    </location>
</feature>
<evidence type="ECO:0000256" key="7">
    <source>
        <dbReference type="SAM" id="MobiDB-lite"/>
    </source>
</evidence>
<feature type="compositionally biased region" description="Low complexity" evidence="7">
    <location>
        <begin position="224"/>
        <end position="251"/>
    </location>
</feature>
<protein>
    <submittedName>
        <fullName evidence="9">MFS transporter</fullName>
    </submittedName>
</protein>
<dbReference type="Proteomes" id="UP000694501">
    <property type="component" value="Unassembled WGS sequence"/>
</dbReference>
<comment type="subcellular location">
    <subcellularLocation>
        <location evidence="1">Cell membrane</location>
        <topology evidence="1">Multi-pass membrane protein</topology>
    </subcellularLocation>
</comment>
<feature type="transmembrane region" description="Helical" evidence="8">
    <location>
        <begin position="299"/>
        <end position="318"/>
    </location>
</feature>
<accession>A0A949JIE0</accession>
<evidence type="ECO:0000256" key="3">
    <source>
        <dbReference type="ARBA" id="ARBA00022475"/>
    </source>
</evidence>
<feature type="transmembrane region" description="Helical" evidence="8">
    <location>
        <begin position="160"/>
        <end position="186"/>
    </location>
</feature>
<name>A0A949JIE0_9ACTN</name>
<feature type="transmembrane region" description="Helical" evidence="8">
    <location>
        <begin position="192"/>
        <end position="208"/>
    </location>
</feature>
<comment type="caution">
    <text evidence="9">The sequence shown here is derived from an EMBL/GenBank/DDBJ whole genome shotgun (WGS) entry which is preliminary data.</text>
</comment>
<evidence type="ECO:0000256" key="2">
    <source>
        <dbReference type="ARBA" id="ARBA00022448"/>
    </source>
</evidence>
<feature type="transmembrane region" description="Helical" evidence="8">
    <location>
        <begin position="111"/>
        <end position="134"/>
    </location>
</feature>
<keyword evidence="4 8" id="KW-0812">Transmembrane</keyword>
<feature type="transmembrane region" description="Helical" evidence="8">
    <location>
        <begin position="21"/>
        <end position="40"/>
    </location>
</feature>
<feature type="transmembrane region" description="Helical" evidence="8">
    <location>
        <begin position="386"/>
        <end position="407"/>
    </location>
</feature>
<feature type="compositionally biased region" description="Basic and acidic residues" evidence="7">
    <location>
        <begin position="439"/>
        <end position="457"/>
    </location>
</feature>
<evidence type="ECO:0000256" key="6">
    <source>
        <dbReference type="ARBA" id="ARBA00023136"/>
    </source>
</evidence>
<keyword evidence="2" id="KW-0813">Transport</keyword>
<evidence type="ECO:0000313" key="9">
    <source>
        <dbReference type="EMBL" id="MBU7600713.1"/>
    </source>
</evidence>
<evidence type="ECO:0000256" key="5">
    <source>
        <dbReference type="ARBA" id="ARBA00022989"/>
    </source>
</evidence>
<evidence type="ECO:0000256" key="8">
    <source>
        <dbReference type="SAM" id="Phobius"/>
    </source>
</evidence>
<keyword evidence="6 8" id="KW-0472">Membrane</keyword>
<dbReference type="PANTHER" id="PTHR23517">
    <property type="entry name" value="RESISTANCE PROTEIN MDTM, PUTATIVE-RELATED-RELATED"/>
    <property type="match status" value="1"/>
</dbReference>
<dbReference type="AlphaFoldDB" id="A0A949JIE0"/>
<reference evidence="9" key="1">
    <citation type="submission" date="2021-06" db="EMBL/GenBank/DDBJ databases">
        <title>Sequencing of actinobacteria type strains.</title>
        <authorList>
            <person name="Nguyen G.-S."/>
            <person name="Wentzel A."/>
        </authorList>
    </citation>
    <scope>NUCLEOTIDE SEQUENCE</scope>
    <source>
        <strain evidence="9">P38-E01</strain>
    </source>
</reference>
<keyword evidence="3" id="KW-1003">Cell membrane</keyword>
<feature type="region of interest" description="Disordered" evidence="7">
    <location>
        <begin position="438"/>
        <end position="528"/>
    </location>
</feature>